<feature type="compositionally biased region" description="Polar residues" evidence="1">
    <location>
        <begin position="536"/>
        <end position="551"/>
    </location>
</feature>
<comment type="caution">
    <text evidence="3">The sequence shown here is derived from an EMBL/GenBank/DDBJ whole genome shotgun (WGS) entry which is preliminary data.</text>
</comment>
<feature type="compositionally biased region" description="Basic and acidic residues" evidence="1">
    <location>
        <begin position="244"/>
        <end position="253"/>
    </location>
</feature>
<feature type="compositionally biased region" description="Acidic residues" evidence="1">
    <location>
        <begin position="558"/>
        <end position="567"/>
    </location>
</feature>
<feature type="region of interest" description="Disordered" evidence="1">
    <location>
        <begin position="1"/>
        <end position="112"/>
    </location>
</feature>
<evidence type="ECO:0000259" key="2">
    <source>
        <dbReference type="Pfam" id="PF25909"/>
    </source>
</evidence>
<feature type="compositionally biased region" description="Basic and acidic residues" evidence="1">
    <location>
        <begin position="12"/>
        <end position="31"/>
    </location>
</feature>
<evidence type="ECO:0000256" key="1">
    <source>
        <dbReference type="SAM" id="MobiDB-lite"/>
    </source>
</evidence>
<dbReference type="Proteomes" id="UP000664169">
    <property type="component" value="Unassembled WGS sequence"/>
</dbReference>
<evidence type="ECO:0000313" key="4">
    <source>
        <dbReference type="Proteomes" id="UP000664169"/>
    </source>
</evidence>
<feature type="compositionally biased region" description="Acidic residues" evidence="1">
    <location>
        <begin position="579"/>
        <end position="590"/>
    </location>
</feature>
<organism evidence="3 4">
    <name type="scientific">Gomphillus americanus</name>
    <dbReference type="NCBI Taxonomy" id="1940652"/>
    <lineage>
        <taxon>Eukaryota</taxon>
        <taxon>Fungi</taxon>
        <taxon>Dikarya</taxon>
        <taxon>Ascomycota</taxon>
        <taxon>Pezizomycotina</taxon>
        <taxon>Lecanoromycetes</taxon>
        <taxon>OSLEUM clade</taxon>
        <taxon>Ostropomycetidae</taxon>
        <taxon>Ostropales</taxon>
        <taxon>Graphidaceae</taxon>
        <taxon>Gomphilloideae</taxon>
        <taxon>Gomphillus</taxon>
    </lineage>
</organism>
<sequence length="651" mass="70432">MLSLLRLGLGSGHEHHLSEKARLKEEERFESLQRGSVMAPDPAKRKRGKSAQSVHRPPKRSSKTGEASHPLPPDPVVTAADGDQDSSGSHKTAEAEPMEWSQVTSEPDATDQVNDEVSADRLARLKGVISRQFNLEILLKHNELRLIDQEIAKIQIALEQLRRCSVIPYPAMTSDANDILNVVHGKGVTAPPTPGMIPAAQPPPWGVTEGPYTRHYAKWLLPDPVFDGAYPESIGQASRAGKTIPERQTRGGKEISLPMTKPRPRAGFSRYQAVGAGTGEHEKTKGPMILKRALDGKLVKLVCSNCHREDFNSAQGFINHCRIAHSHNLASHEAAARECGQEIDPNEVVITASETVAHTTSTQPVVVGGHVHPMNRPQMPTIPKLSIPQPKRATEDTSPKCRPSVPASNDALGIFKPSMQVPHLSRLFAKLGKAVDLTAAVADATAKEPNTKDSEDESSSSGAASDMDEDEDEEMTPTHGMARIPSRISTLGGPSLSTGPNRPKSRKGPERAVRRPYTTRPKSTQITIPERKDTNDLSPNTITSINAPSLTSDSENASSEEDEDEYASDAHHKSASEAEPSDDNEDESVDVDMNHDFTPENTFGEDHASSSTADPELRASSKARSSHQSGTGSGRRGLRGGNNSSARRRGR</sequence>
<feature type="region of interest" description="Disordered" evidence="1">
    <location>
        <begin position="369"/>
        <end position="405"/>
    </location>
</feature>
<feature type="region of interest" description="Disordered" evidence="1">
    <location>
        <begin position="236"/>
        <end position="264"/>
    </location>
</feature>
<protein>
    <recommendedName>
        <fullName evidence="2">AHC1-like C2H2 zinc-finger domain-containing protein</fullName>
    </recommendedName>
</protein>
<feature type="region of interest" description="Disordered" evidence="1">
    <location>
        <begin position="446"/>
        <end position="651"/>
    </location>
</feature>
<evidence type="ECO:0000313" key="3">
    <source>
        <dbReference type="EMBL" id="CAF9908698.1"/>
    </source>
</evidence>
<dbReference type="OrthoDB" id="5355528at2759"/>
<keyword evidence="4" id="KW-1185">Reference proteome</keyword>
<dbReference type="Pfam" id="PF25909">
    <property type="entry name" value="zf-C2H2_AHC1"/>
    <property type="match status" value="1"/>
</dbReference>
<reference evidence="3" key="1">
    <citation type="submission" date="2021-03" db="EMBL/GenBank/DDBJ databases">
        <authorList>
            <person name="Tagirdzhanova G."/>
        </authorList>
    </citation>
    <scope>NUCLEOTIDE SEQUENCE</scope>
</reference>
<feature type="compositionally biased region" description="Acidic residues" evidence="1">
    <location>
        <begin position="466"/>
        <end position="475"/>
    </location>
</feature>
<gene>
    <name evidence="3" type="ORF">GOMPHAMPRED_006272</name>
</gene>
<name>A0A8H3EQM4_9LECA</name>
<accession>A0A8H3EQM4</accession>
<dbReference type="AlphaFoldDB" id="A0A8H3EQM4"/>
<dbReference type="EMBL" id="CAJPDQ010000004">
    <property type="protein sequence ID" value="CAF9908698.1"/>
    <property type="molecule type" value="Genomic_DNA"/>
</dbReference>
<dbReference type="InterPro" id="IPR058706">
    <property type="entry name" value="zf-C2H2_AHC1-like"/>
</dbReference>
<feature type="compositionally biased region" description="Basic and acidic residues" evidence="1">
    <location>
        <begin position="592"/>
        <end position="608"/>
    </location>
</feature>
<proteinExistence type="predicted"/>
<feature type="domain" description="AHC1-like C2H2 zinc-finger" evidence="2">
    <location>
        <begin position="286"/>
        <end position="336"/>
    </location>
</feature>